<protein>
    <submittedName>
        <fullName evidence="8">Energy transducer TonB</fullName>
    </submittedName>
</protein>
<dbReference type="EMBL" id="DWYR01000022">
    <property type="protein sequence ID" value="HJA99352.1"/>
    <property type="molecule type" value="Genomic_DNA"/>
</dbReference>
<evidence type="ECO:0000256" key="3">
    <source>
        <dbReference type="ARBA" id="ARBA00022989"/>
    </source>
</evidence>
<evidence type="ECO:0000256" key="1">
    <source>
        <dbReference type="ARBA" id="ARBA00004167"/>
    </source>
</evidence>
<proteinExistence type="predicted"/>
<evidence type="ECO:0000313" key="9">
    <source>
        <dbReference type="Proteomes" id="UP000824259"/>
    </source>
</evidence>
<dbReference type="GO" id="GO:0016020">
    <property type="term" value="C:membrane"/>
    <property type="evidence" value="ECO:0007669"/>
    <property type="project" value="UniProtKB-SubCell"/>
</dbReference>
<dbReference type="NCBIfam" id="TIGR01352">
    <property type="entry name" value="tonB_Cterm"/>
    <property type="match status" value="1"/>
</dbReference>
<sequence length="270" mass="29929">MINRHTVTEPKKDSRPPKLHLPFENKKSDAGEWAYDHRVGLCVTLIAYLVLGIVFVAGKIVVGPKPSVQGIVIDMKTLAELELEKMRLEQEVRQRQMAQNDAAWENVRNQYSNENASTERSGSERMSNDASLQEKAEAIGDRMRANRDAYERGLAEERAIRERMGNDGTGESTPDTRAKGRVTVSFSLIDPVRTRRHLEVPAYQCEGGGEVIVDITVNPSGEVIAAKVHSGGDECMRQAALNAARNSLFNIDSHAPARQSGTITYLFVPQ</sequence>
<dbReference type="AlphaFoldDB" id="A0A9D2L524"/>
<feature type="region of interest" description="Disordered" evidence="6">
    <location>
        <begin position="1"/>
        <end position="23"/>
    </location>
</feature>
<comment type="subcellular location">
    <subcellularLocation>
        <location evidence="1">Membrane</location>
        <topology evidence="1">Single-pass membrane protein</topology>
    </subcellularLocation>
</comment>
<reference evidence="8" key="1">
    <citation type="journal article" date="2021" name="PeerJ">
        <title>Extensive microbial diversity within the chicken gut microbiome revealed by metagenomics and culture.</title>
        <authorList>
            <person name="Gilroy R."/>
            <person name="Ravi A."/>
            <person name="Getino M."/>
            <person name="Pursley I."/>
            <person name="Horton D.L."/>
            <person name="Alikhan N.F."/>
            <person name="Baker D."/>
            <person name="Gharbi K."/>
            <person name="Hall N."/>
            <person name="Watson M."/>
            <person name="Adriaenssens E.M."/>
            <person name="Foster-Nyarko E."/>
            <person name="Jarju S."/>
            <person name="Secka A."/>
            <person name="Antonio M."/>
            <person name="Oren A."/>
            <person name="Chaudhuri R.R."/>
            <person name="La Ragione R."/>
            <person name="Hildebrand F."/>
            <person name="Pallen M.J."/>
        </authorList>
    </citation>
    <scope>NUCLEOTIDE SEQUENCE</scope>
    <source>
        <strain evidence="8">CHK169-11906</strain>
    </source>
</reference>
<keyword evidence="2 7" id="KW-0812">Transmembrane</keyword>
<keyword evidence="4 7" id="KW-0472">Membrane</keyword>
<evidence type="ECO:0000256" key="2">
    <source>
        <dbReference type="ARBA" id="ARBA00022692"/>
    </source>
</evidence>
<dbReference type="Proteomes" id="UP000824259">
    <property type="component" value="Unassembled WGS sequence"/>
</dbReference>
<feature type="coiled-coil region" evidence="5">
    <location>
        <begin position="71"/>
        <end position="101"/>
    </location>
</feature>
<name>A0A9D2L524_9BACT</name>
<accession>A0A9D2L524</accession>
<comment type="caution">
    <text evidence="8">The sequence shown here is derived from an EMBL/GenBank/DDBJ whole genome shotgun (WGS) entry which is preliminary data.</text>
</comment>
<feature type="compositionally biased region" description="Polar residues" evidence="6">
    <location>
        <begin position="107"/>
        <end position="120"/>
    </location>
</feature>
<dbReference type="SUPFAM" id="SSF74653">
    <property type="entry name" value="TolA/TonB C-terminal domain"/>
    <property type="match status" value="1"/>
</dbReference>
<gene>
    <name evidence="8" type="ORF">H9779_07140</name>
</gene>
<evidence type="ECO:0000256" key="4">
    <source>
        <dbReference type="ARBA" id="ARBA00023136"/>
    </source>
</evidence>
<feature type="compositionally biased region" description="Basic and acidic residues" evidence="6">
    <location>
        <begin position="121"/>
        <end position="133"/>
    </location>
</feature>
<evidence type="ECO:0000313" key="8">
    <source>
        <dbReference type="EMBL" id="HJA99352.1"/>
    </source>
</evidence>
<feature type="region of interest" description="Disordered" evidence="6">
    <location>
        <begin position="101"/>
        <end position="133"/>
    </location>
</feature>
<keyword evidence="3 7" id="KW-1133">Transmembrane helix</keyword>
<feature type="transmembrane region" description="Helical" evidence="7">
    <location>
        <begin position="38"/>
        <end position="57"/>
    </location>
</feature>
<evidence type="ECO:0000256" key="6">
    <source>
        <dbReference type="SAM" id="MobiDB-lite"/>
    </source>
</evidence>
<reference evidence="8" key="2">
    <citation type="submission" date="2021-04" db="EMBL/GenBank/DDBJ databases">
        <authorList>
            <person name="Gilroy R."/>
        </authorList>
    </citation>
    <scope>NUCLEOTIDE SEQUENCE</scope>
    <source>
        <strain evidence="8">CHK169-11906</strain>
    </source>
</reference>
<keyword evidence="5" id="KW-0175">Coiled coil</keyword>
<evidence type="ECO:0000256" key="7">
    <source>
        <dbReference type="SAM" id="Phobius"/>
    </source>
</evidence>
<evidence type="ECO:0000256" key="5">
    <source>
        <dbReference type="SAM" id="Coils"/>
    </source>
</evidence>
<organism evidence="8 9">
    <name type="scientific">Candidatus Alistipes avicola</name>
    <dbReference type="NCBI Taxonomy" id="2838432"/>
    <lineage>
        <taxon>Bacteria</taxon>
        <taxon>Pseudomonadati</taxon>
        <taxon>Bacteroidota</taxon>
        <taxon>Bacteroidia</taxon>
        <taxon>Bacteroidales</taxon>
        <taxon>Rikenellaceae</taxon>
        <taxon>Alistipes</taxon>
    </lineage>
</organism>
<dbReference type="InterPro" id="IPR006260">
    <property type="entry name" value="TonB/TolA_C"/>
</dbReference>